<keyword evidence="6" id="KW-0496">Mitochondrion</keyword>
<proteinExistence type="predicted"/>
<evidence type="ECO:0000313" key="6">
    <source>
        <dbReference type="EMBL" id="QRM91074.1"/>
    </source>
</evidence>
<dbReference type="GeneID" id="67268201"/>
<name>A0A891T7G5_9FLOR</name>
<feature type="transmembrane region" description="Helical" evidence="5">
    <location>
        <begin position="161"/>
        <end position="182"/>
    </location>
</feature>
<dbReference type="RefSeq" id="YP_010164479.1">
    <property type="nucleotide sequence ID" value="NC_057487.1"/>
</dbReference>
<dbReference type="Pfam" id="PF00902">
    <property type="entry name" value="TatC"/>
    <property type="match status" value="1"/>
</dbReference>
<evidence type="ECO:0000256" key="4">
    <source>
        <dbReference type="ARBA" id="ARBA00023136"/>
    </source>
</evidence>
<evidence type="ECO:0000256" key="1">
    <source>
        <dbReference type="ARBA" id="ARBA00004141"/>
    </source>
</evidence>
<comment type="subcellular location">
    <subcellularLocation>
        <location evidence="1">Membrane</location>
        <topology evidence="1">Multi-pass membrane protein</topology>
    </subcellularLocation>
</comment>
<geneLocation type="mitochondrion" evidence="6"/>
<feature type="transmembrane region" description="Helical" evidence="5">
    <location>
        <begin position="103"/>
        <end position="127"/>
    </location>
</feature>
<feature type="transmembrane region" description="Helical" evidence="5">
    <location>
        <begin position="12"/>
        <end position="40"/>
    </location>
</feature>
<feature type="transmembrane region" description="Helical" evidence="5">
    <location>
        <begin position="60"/>
        <end position="82"/>
    </location>
</feature>
<organism evidence="6">
    <name type="scientific">Polyopes lancifolius</name>
    <dbReference type="NCBI Taxonomy" id="194517"/>
    <lineage>
        <taxon>Eukaryota</taxon>
        <taxon>Rhodophyta</taxon>
        <taxon>Florideophyceae</taxon>
        <taxon>Rhodymeniophycidae</taxon>
        <taxon>Halymeniales</taxon>
        <taxon>Halymeniaceae</taxon>
        <taxon>Polyopes</taxon>
    </lineage>
</organism>
<evidence type="ECO:0000256" key="3">
    <source>
        <dbReference type="ARBA" id="ARBA00022989"/>
    </source>
</evidence>
<sequence>MVPIYFYSIEIVFRFAYVFASFVLCTIVSIYNINWLLLFVTYPFLQFFAKKFIITHVTDFIDVIWVLVCSISLLFILPLVFYQSLNFFKSSWYTYQAKIVKKLFYWLWTSVNVLVVLCYLIILPSIINFLTYWEKLEQSNSILTIETEFRILNFVYWVLHFQYSFIFFISSYLFVVALLWSLLEFTRTYFVVKLYRKQLSFINLLFLFVLAPSDISLQFLLIFFVIIFYEFVFLFVCYKISNSD</sequence>
<reference evidence="6" key="1">
    <citation type="submission" date="2020-11" db="EMBL/GenBank/DDBJ databases">
        <title>Complete mitochondrial genome of Polyopes lancifolius and comparison with related species in Halymeniales (Rhodophyta).</title>
        <authorList>
            <person name="Kim S.Y."/>
        </authorList>
    </citation>
    <scope>NUCLEOTIDE SEQUENCE</scope>
</reference>
<evidence type="ECO:0000256" key="5">
    <source>
        <dbReference type="SAM" id="Phobius"/>
    </source>
</evidence>
<dbReference type="InterPro" id="IPR002033">
    <property type="entry name" value="TatC"/>
</dbReference>
<keyword evidence="3 5" id="KW-1133">Transmembrane helix</keyword>
<dbReference type="EMBL" id="MW292567">
    <property type="protein sequence ID" value="QRM91074.1"/>
    <property type="molecule type" value="Genomic_DNA"/>
</dbReference>
<gene>
    <name evidence="6" type="primary">secY</name>
    <name evidence="6" type="ORF">Poly.lanc.mt_045</name>
</gene>
<protein>
    <submittedName>
        <fullName evidence="6">SecY</fullName>
    </submittedName>
</protein>
<dbReference type="AlphaFoldDB" id="A0A891T7G5"/>
<accession>A0A891T7G5</accession>
<evidence type="ECO:0000256" key="2">
    <source>
        <dbReference type="ARBA" id="ARBA00022692"/>
    </source>
</evidence>
<keyword evidence="2 5" id="KW-0812">Transmembrane</keyword>
<dbReference type="GO" id="GO:0016020">
    <property type="term" value="C:membrane"/>
    <property type="evidence" value="ECO:0007669"/>
    <property type="project" value="UniProtKB-SubCell"/>
</dbReference>
<keyword evidence="4 5" id="KW-0472">Membrane</keyword>